<organism evidence="2 3">
    <name type="scientific">Pleurodeles waltl</name>
    <name type="common">Iberian ribbed newt</name>
    <dbReference type="NCBI Taxonomy" id="8319"/>
    <lineage>
        <taxon>Eukaryota</taxon>
        <taxon>Metazoa</taxon>
        <taxon>Chordata</taxon>
        <taxon>Craniata</taxon>
        <taxon>Vertebrata</taxon>
        <taxon>Euteleostomi</taxon>
        <taxon>Amphibia</taxon>
        <taxon>Batrachia</taxon>
        <taxon>Caudata</taxon>
        <taxon>Salamandroidea</taxon>
        <taxon>Salamandridae</taxon>
        <taxon>Pleurodelinae</taxon>
        <taxon>Pleurodeles</taxon>
    </lineage>
</organism>
<sequence length="165" mass="18491">MGRVVTDVIPHHESWTPAPVNENLEYSKRKRSNDMASHHRRSRHSNVQVGDRVPIWDNFPGSKVQLPFEVRPWTVTRREGSLVVVKKGSEQIAHNILWFKKFQPPLLVPDETTKNDPCSAESNEASEDSRSEGPLPNGDSADSDQEASEPDSGTCHLSRRAGVKC</sequence>
<dbReference type="EMBL" id="JANPWB010000009">
    <property type="protein sequence ID" value="KAJ1149887.1"/>
    <property type="molecule type" value="Genomic_DNA"/>
</dbReference>
<protein>
    <submittedName>
        <fullName evidence="2">Uncharacterized protein</fullName>
    </submittedName>
</protein>
<name>A0AAV7RDG4_PLEWA</name>
<gene>
    <name evidence="2" type="ORF">NDU88_002686</name>
</gene>
<feature type="region of interest" description="Disordered" evidence="1">
    <location>
        <begin position="109"/>
        <end position="165"/>
    </location>
</feature>
<keyword evidence="3" id="KW-1185">Reference proteome</keyword>
<evidence type="ECO:0000256" key="1">
    <source>
        <dbReference type="SAM" id="MobiDB-lite"/>
    </source>
</evidence>
<evidence type="ECO:0000313" key="3">
    <source>
        <dbReference type="Proteomes" id="UP001066276"/>
    </source>
</evidence>
<dbReference type="Proteomes" id="UP001066276">
    <property type="component" value="Chromosome 5"/>
</dbReference>
<evidence type="ECO:0000313" key="2">
    <source>
        <dbReference type="EMBL" id="KAJ1149887.1"/>
    </source>
</evidence>
<comment type="caution">
    <text evidence="2">The sequence shown here is derived from an EMBL/GenBank/DDBJ whole genome shotgun (WGS) entry which is preliminary data.</text>
</comment>
<dbReference type="AlphaFoldDB" id="A0AAV7RDG4"/>
<accession>A0AAV7RDG4</accession>
<proteinExistence type="predicted"/>
<reference evidence="2" key="1">
    <citation type="journal article" date="2022" name="bioRxiv">
        <title>Sequencing and chromosome-scale assembly of the giantPleurodeles waltlgenome.</title>
        <authorList>
            <person name="Brown T."/>
            <person name="Elewa A."/>
            <person name="Iarovenko S."/>
            <person name="Subramanian E."/>
            <person name="Araus A.J."/>
            <person name="Petzold A."/>
            <person name="Susuki M."/>
            <person name="Suzuki K.-i.T."/>
            <person name="Hayashi T."/>
            <person name="Toyoda A."/>
            <person name="Oliveira C."/>
            <person name="Osipova E."/>
            <person name="Leigh N.D."/>
            <person name="Simon A."/>
            <person name="Yun M.H."/>
        </authorList>
    </citation>
    <scope>NUCLEOTIDE SEQUENCE</scope>
    <source>
        <strain evidence="2">20211129_DDA</strain>
        <tissue evidence="2">Liver</tissue>
    </source>
</reference>